<feature type="chain" id="PRO_5012945105" evidence="1">
    <location>
        <begin position="21"/>
        <end position="80"/>
    </location>
</feature>
<dbReference type="Pfam" id="PF07076">
    <property type="entry name" value="DUF1344"/>
    <property type="match status" value="1"/>
</dbReference>
<keyword evidence="1" id="KW-0732">Signal</keyword>
<keyword evidence="3" id="KW-1185">Reference proteome</keyword>
<proteinExistence type="predicted"/>
<dbReference type="OrthoDB" id="8116132at2"/>
<gene>
    <name evidence="2" type="ORF">SAMN05877838_0957</name>
</gene>
<dbReference type="RefSeq" id="WP_097105495.1">
    <property type="nucleotide sequence ID" value="NZ_OCPC01000001.1"/>
</dbReference>
<evidence type="ECO:0000256" key="1">
    <source>
        <dbReference type="SAM" id="SignalP"/>
    </source>
</evidence>
<reference evidence="3" key="1">
    <citation type="submission" date="2017-08" db="EMBL/GenBank/DDBJ databases">
        <authorList>
            <person name="Varghese N."/>
            <person name="Submissions S."/>
        </authorList>
    </citation>
    <scope>NUCLEOTIDE SEQUENCE [LARGE SCALE GENOMIC DNA]</scope>
    <source>
        <strain evidence="3">KCTC 23107</strain>
    </source>
</reference>
<name>A0A286I3C0_9HYPH</name>
<organism evidence="2 3">
    <name type="scientific">Hoeflea halophila</name>
    <dbReference type="NCBI Taxonomy" id="714899"/>
    <lineage>
        <taxon>Bacteria</taxon>
        <taxon>Pseudomonadati</taxon>
        <taxon>Pseudomonadota</taxon>
        <taxon>Alphaproteobacteria</taxon>
        <taxon>Hyphomicrobiales</taxon>
        <taxon>Rhizobiaceae</taxon>
        <taxon>Hoeflea</taxon>
    </lineage>
</organism>
<dbReference type="InterPro" id="IPR009780">
    <property type="entry name" value="DUF1344"/>
</dbReference>
<evidence type="ECO:0000313" key="2">
    <source>
        <dbReference type="EMBL" id="SOE13909.1"/>
    </source>
</evidence>
<accession>A0A286I3C0</accession>
<dbReference type="EMBL" id="OCPC01000001">
    <property type="protein sequence ID" value="SOE13909.1"/>
    <property type="molecule type" value="Genomic_DNA"/>
</dbReference>
<evidence type="ECO:0000313" key="3">
    <source>
        <dbReference type="Proteomes" id="UP000219465"/>
    </source>
</evidence>
<protein>
    <submittedName>
        <fullName evidence="2">Uncharacterized protein DUF1344</fullName>
    </submittedName>
</protein>
<dbReference type="AlphaFoldDB" id="A0A286I3C0"/>
<sequence length="80" mass="8240">MKKIFITTVSLLGFAGAAYAAEVEGVVTNYDPATKMIVLESGAAFTLAEGIQLDTLQPGGKVVITYDDGTTDATAVAVVE</sequence>
<dbReference type="Proteomes" id="UP000219465">
    <property type="component" value="Unassembled WGS sequence"/>
</dbReference>
<feature type="signal peptide" evidence="1">
    <location>
        <begin position="1"/>
        <end position="20"/>
    </location>
</feature>